<evidence type="ECO:0000256" key="1">
    <source>
        <dbReference type="RuleBase" id="RU004273"/>
    </source>
</evidence>
<dbReference type="STRING" id="135651.G0PCY6"/>
<sequence>MLTGYETVANQAEGQALIFGDLHGQRENFTAMLMQLIRAHKKGGGYLWPFNLVFLGDFVDRGPDSLNLLYLIYTLKMLYWDRVFVIRGNHESKAINKTYGFKAECMEKLGIEDGEDIYNKHNQVFEKLAAVIKIDDKIIAMHGGIPSVPLNFNALLKEQQFGFEIYHRKRHMTIFSAVDYRNAGNAGAALMYIPNGKGGFRLIVFQFDPVKPLSSMPDDRTVAGSCMAVGAAMFGSAIFLSFANGENSTGLIQQESNEYAQKAVIVSRVVNGFSTSESMNPGPFDEKQLIKELFPYGDNAEDLDATGDVNAVVNMMGSECIGDNGCAVHKQMLDQIEKVAQSNDDPKLFKMITPGLDVLNGTGINDIQAALTKIKKDDFASIVPNAITAALNNDGKGIQIKIVSDVGMAVERLKHSEEYITDLQAYSSLLKVKDQFEAYAKMLQLISSLIPIQQFKMDLDAAQAKYQKLMSVATPEFIKNLESKLAKLADMDPESNQKKVVTAGFYNGFDDLKNVLKDNENDWLKEALNPGKDLDKLKLKLKPLEGLVQKLEPLNKVWKEVNFDSAQKSIYDMQLFVSNLDAFSGVFTTLSSVQTCFENVKTGQKFEMDLNDWIKVFESASSQLSPVKSSIDAFTTEETAKQLVELYKVADAHRADMDMLKKKLKEMQGLEPMIENLKKLHAQLESAVIGKLNDPFNVIKDIDSKVIKPFISWSGKLDFSKLSTCLKSQNFKDELEKMNPKLEALDSKKPSQQQMDPVKKLNDDLKKLGMEVAKITVSTPKRARHRRANKEFFIKNHKMAAQQVGEVHAVVQKLIKVKAMKSDVQELINGKAQIDAVIQNESDPNVKGKLNKLWNDNTVEALKGILNVAEDLDEAIKKREIKIINDLALTFTVAANVTVSKVDIKKLAIILDGKVQDPKISASLNNLKSLDLKFSKHNGANIGNVIHGVQLYFDSMFDVKRCVSKKKFKGFS</sequence>
<dbReference type="EMBL" id="GL380256">
    <property type="protein sequence ID" value="EGT51433.1"/>
    <property type="molecule type" value="Genomic_DNA"/>
</dbReference>
<dbReference type="InterPro" id="IPR004843">
    <property type="entry name" value="Calcineurin-like_PHP"/>
</dbReference>
<keyword evidence="1" id="KW-0378">Hydrolase</keyword>
<dbReference type="Proteomes" id="UP000008068">
    <property type="component" value="Unassembled WGS sequence"/>
</dbReference>
<dbReference type="Pfam" id="PF00149">
    <property type="entry name" value="Metallophos"/>
    <property type="match status" value="1"/>
</dbReference>
<dbReference type="InterPro" id="IPR006186">
    <property type="entry name" value="Ser/Thr-sp_prot-phosphatase"/>
</dbReference>
<dbReference type="SMART" id="SM00156">
    <property type="entry name" value="PP2Ac"/>
    <property type="match status" value="1"/>
</dbReference>
<evidence type="ECO:0000259" key="2">
    <source>
        <dbReference type="PROSITE" id="PS00125"/>
    </source>
</evidence>
<dbReference type="SUPFAM" id="SSF56300">
    <property type="entry name" value="Metallo-dependent phosphatases"/>
    <property type="match status" value="1"/>
</dbReference>
<dbReference type="GO" id="GO:0004722">
    <property type="term" value="F:protein serine/threonine phosphatase activity"/>
    <property type="evidence" value="ECO:0007669"/>
    <property type="project" value="UniProtKB-EC"/>
</dbReference>
<reference evidence="4" key="1">
    <citation type="submission" date="2011-07" db="EMBL/GenBank/DDBJ databases">
        <authorList>
            <consortium name="Caenorhabditis brenneri Sequencing and Analysis Consortium"/>
            <person name="Wilson R.K."/>
        </authorList>
    </citation>
    <scope>NUCLEOTIDE SEQUENCE [LARGE SCALE GENOMIC DNA]</scope>
    <source>
        <strain evidence="4">PB2801</strain>
    </source>
</reference>
<dbReference type="GO" id="GO:0005737">
    <property type="term" value="C:cytoplasm"/>
    <property type="evidence" value="ECO:0007669"/>
    <property type="project" value="TreeGrafter"/>
</dbReference>
<dbReference type="PROSITE" id="PS00125">
    <property type="entry name" value="SER_THR_PHOSPHATASE"/>
    <property type="match status" value="1"/>
</dbReference>
<dbReference type="PANTHER" id="PTHR11668:SF491">
    <property type="entry name" value="SERINE_THREONINE-PROTEIN PHOSPHATASE"/>
    <property type="match status" value="1"/>
</dbReference>
<dbReference type="InParanoid" id="G0PCY6"/>
<dbReference type="HOGENOM" id="CLU_305289_0_0_1"/>
<dbReference type="GO" id="GO:0005634">
    <property type="term" value="C:nucleus"/>
    <property type="evidence" value="ECO:0007669"/>
    <property type="project" value="TreeGrafter"/>
</dbReference>
<dbReference type="PRINTS" id="PR00114">
    <property type="entry name" value="STPHPHTASE"/>
</dbReference>
<dbReference type="OrthoDB" id="5905743at2759"/>
<dbReference type="PANTHER" id="PTHR11668">
    <property type="entry name" value="SERINE/THREONINE PROTEIN PHOSPHATASE"/>
    <property type="match status" value="1"/>
</dbReference>
<keyword evidence="4" id="KW-1185">Reference proteome</keyword>
<dbReference type="AlphaFoldDB" id="G0PCY6"/>
<gene>
    <name evidence="3" type="ORF">CAEBREN_11152</name>
</gene>
<comment type="similarity">
    <text evidence="1">Belongs to the PPP phosphatase family.</text>
</comment>
<proteinExistence type="inferred from homology"/>
<dbReference type="EC" id="3.1.3.16" evidence="1"/>
<name>G0PCY6_CAEBE</name>
<protein>
    <recommendedName>
        <fullName evidence="1">Serine/threonine-protein phosphatase</fullName>
        <ecNumber evidence="1">3.1.3.16</ecNumber>
    </recommendedName>
</protein>
<dbReference type="InterPro" id="IPR050341">
    <property type="entry name" value="PP1_catalytic_subunit"/>
</dbReference>
<dbReference type="eggNOG" id="KOG0374">
    <property type="taxonomic scope" value="Eukaryota"/>
</dbReference>
<dbReference type="Gene3D" id="3.60.21.10">
    <property type="match status" value="1"/>
</dbReference>
<accession>G0PCY6</accession>
<evidence type="ECO:0000313" key="4">
    <source>
        <dbReference type="Proteomes" id="UP000008068"/>
    </source>
</evidence>
<dbReference type="CDD" id="cd00144">
    <property type="entry name" value="MPP_PPP_family"/>
    <property type="match status" value="1"/>
</dbReference>
<evidence type="ECO:0000313" key="3">
    <source>
        <dbReference type="EMBL" id="EGT51433.1"/>
    </source>
</evidence>
<feature type="domain" description="Serine/threonine specific protein phosphatases" evidence="2">
    <location>
        <begin position="86"/>
        <end position="91"/>
    </location>
</feature>
<dbReference type="InterPro" id="IPR029052">
    <property type="entry name" value="Metallo-depent_PP-like"/>
</dbReference>
<organism evidence="4">
    <name type="scientific">Caenorhabditis brenneri</name>
    <name type="common">Nematode worm</name>
    <dbReference type="NCBI Taxonomy" id="135651"/>
    <lineage>
        <taxon>Eukaryota</taxon>
        <taxon>Metazoa</taxon>
        <taxon>Ecdysozoa</taxon>
        <taxon>Nematoda</taxon>
        <taxon>Chromadorea</taxon>
        <taxon>Rhabditida</taxon>
        <taxon>Rhabditina</taxon>
        <taxon>Rhabditomorpha</taxon>
        <taxon>Rhabditoidea</taxon>
        <taxon>Rhabditidae</taxon>
        <taxon>Peloderinae</taxon>
        <taxon>Caenorhabditis</taxon>
    </lineage>
</organism>
<comment type="catalytic activity">
    <reaction evidence="1">
        <text>O-phospho-L-threonyl-[protein] + H2O = L-threonyl-[protein] + phosphate</text>
        <dbReference type="Rhea" id="RHEA:47004"/>
        <dbReference type="Rhea" id="RHEA-COMP:11060"/>
        <dbReference type="Rhea" id="RHEA-COMP:11605"/>
        <dbReference type="ChEBI" id="CHEBI:15377"/>
        <dbReference type="ChEBI" id="CHEBI:30013"/>
        <dbReference type="ChEBI" id="CHEBI:43474"/>
        <dbReference type="ChEBI" id="CHEBI:61977"/>
        <dbReference type="EC" id="3.1.3.16"/>
    </reaction>
</comment>